<evidence type="ECO:0000256" key="1">
    <source>
        <dbReference type="SAM" id="Coils"/>
    </source>
</evidence>
<dbReference type="Gene3D" id="1.20.120.570">
    <property type="entry name" value="YkyA-like"/>
    <property type="match status" value="1"/>
</dbReference>
<dbReference type="Pfam" id="PF10368">
    <property type="entry name" value="YkyA"/>
    <property type="match status" value="1"/>
</dbReference>
<protein>
    <submittedName>
        <fullName evidence="2">Putative cell-wall binding lipoprotein</fullName>
    </submittedName>
</protein>
<gene>
    <name evidence="2" type="ORF">IQ10_02409</name>
</gene>
<evidence type="ECO:0000313" key="3">
    <source>
        <dbReference type="Proteomes" id="UP000315711"/>
    </source>
</evidence>
<dbReference type="PROSITE" id="PS51257">
    <property type="entry name" value="PROKAR_LIPOPROTEIN"/>
    <property type="match status" value="1"/>
</dbReference>
<dbReference type="InterPro" id="IPR036785">
    <property type="entry name" value="YkyA-like_sf"/>
</dbReference>
<keyword evidence="1" id="KW-0175">Coiled coil</keyword>
<keyword evidence="2" id="KW-0449">Lipoprotein</keyword>
<accession>A0A562QGI6</accession>
<evidence type="ECO:0000313" key="2">
    <source>
        <dbReference type="EMBL" id="TWI55849.1"/>
    </source>
</evidence>
<dbReference type="RefSeq" id="WP_144450710.1">
    <property type="nucleotide sequence ID" value="NZ_VLKZ01000006.1"/>
</dbReference>
<dbReference type="OrthoDB" id="2576511at2"/>
<sequence length="216" mass="25307">MSLNRWLPLLGVAVIVLTACGEEPTEVVYQHLENSVEHEQVFEEQQEPLHSAEERENELFEEIVALGTDEFEQISTLADEALVSIDSRVTMIEQEKESIEASYEEFIQIEEQVSNIEGEELRSLLEDLKKTMNERFENYQALYVAYSEAINSDRTLFEMLKQEDLTLEELQSHIELVNESYGQVNEQKEKFNRSTDEYNEMKRSFYKAAELNVRYE</sequence>
<reference evidence="2 3" key="1">
    <citation type="journal article" date="2015" name="Stand. Genomic Sci.">
        <title>Genomic Encyclopedia of Bacterial and Archaeal Type Strains, Phase III: the genomes of soil and plant-associated and newly described type strains.</title>
        <authorList>
            <person name="Whitman W.B."/>
            <person name="Woyke T."/>
            <person name="Klenk H.P."/>
            <person name="Zhou Y."/>
            <person name="Lilburn T.G."/>
            <person name="Beck B.J."/>
            <person name="De Vos P."/>
            <person name="Vandamme P."/>
            <person name="Eisen J.A."/>
            <person name="Garrity G."/>
            <person name="Hugenholtz P."/>
            <person name="Kyrpides N.C."/>
        </authorList>
    </citation>
    <scope>NUCLEOTIDE SEQUENCE [LARGE SCALE GENOMIC DNA]</scope>
    <source>
        <strain evidence="2 3">CGMCC 1.10116</strain>
    </source>
</reference>
<comment type="caution">
    <text evidence="2">The sequence shown here is derived from an EMBL/GenBank/DDBJ whole genome shotgun (WGS) entry which is preliminary data.</text>
</comment>
<proteinExistence type="predicted"/>
<feature type="coiled-coil region" evidence="1">
    <location>
        <begin position="167"/>
        <end position="204"/>
    </location>
</feature>
<dbReference type="InterPro" id="IPR019454">
    <property type="entry name" value="Lipoprot_YkyA-like"/>
</dbReference>
<keyword evidence="3" id="KW-1185">Reference proteome</keyword>
<dbReference type="SUPFAM" id="SSF140423">
    <property type="entry name" value="MW0975(SA0943)-like"/>
    <property type="match status" value="1"/>
</dbReference>
<dbReference type="Proteomes" id="UP000315711">
    <property type="component" value="Unassembled WGS sequence"/>
</dbReference>
<organism evidence="2 3">
    <name type="scientific">Halalkalibacter nanhaiisediminis</name>
    <dbReference type="NCBI Taxonomy" id="688079"/>
    <lineage>
        <taxon>Bacteria</taxon>
        <taxon>Bacillati</taxon>
        <taxon>Bacillota</taxon>
        <taxon>Bacilli</taxon>
        <taxon>Bacillales</taxon>
        <taxon>Bacillaceae</taxon>
        <taxon>Halalkalibacter</taxon>
    </lineage>
</organism>
<dbReference type="AlphaFoldDB" id="A0A562QGI6"/>
<dbReference type="EMBL" id="VLKZ01000006">
    <property type="protein sequence ID" value="TWI55849.1"/>
    <property type="molecule type" value="Genomic_DNA"/>
</dbReference>
<name>A0A562QGI6_9BACI</name>